<reference evidence="5" key="1">
    <citation type="submission" date="2020-02" db="EMBL/GenBank/DDBJ databases">
        <authorList>
            <person name="Meier V. D."/>
        </authorList>
    </citation>
    <scope>NUCLEOTIDE SEQUENCE</scope>
    <source>
        <strain evidence="5">AVDCRST_MAG71</strain>
    </source>
</reference>
<evidence type="ECO:0000256" key="2">
    <source>
        <dbReference type="ARBA" id="ARBA00022801"/>
    </source>
</evidence>
<dbReference type="GO" id="GO:0016787">
    <property type="term" value="F:hydrolase activity"/>
    <property type="evidence" value="ECO:0007669"/>
    <property type="project" value="UniProtKB-KW"/>
</dbReference>
<evidence type="ECO:0000256" key="1">
    <source>
        <dbReference type="ARBA" id="ARBA00010515"/>
    </source>
</evidence>
<dbReference type="Gene3D" id="3.40.50.1820">
    <property type="entry name" value="alpha/beta hydrolase"/>
    <property type="match status" value="1"/>
</dbReference>
<dbReference type="InterPro" id="IPR013094">
    <property type="entry name" value="AB_hydrolase_3"/>
</dbReference>
<dbReference type="PROSITE" id="PS00122">
    <property type="entry name" value="CARBOXYLESTERASE_B_1"/>
    <property type="match status" value="1"/>
</dbReference>
<evidence type="ECO:0000256" key="3">
    <source>
        <dbReference type="SAM" id="MobiDB-lite"/>
    </source>
</evidence>
<dbReference type="EMBL" id="CADCUA010000589">
    <property type="protein sequence ID" value="CAA9346508.1"/>
    <property type="molecule type" value="Genomic_DNA"/>
</dbReference>
<dbReference type="PANTHER" id="PTHR48081">
    <property type="entry name" value="AB HYDROLASE SUPERFAMILY PROTEIN C4A8.06C"/>
    <property type="match status" value="1"/>
</dbReference>
<dbReference type="InterPro" id="IPR050300">
    <property type="entry name" value="GDXG_lipolytic_enzyme"/>
</dbReference>
<accession>A0A6J4M5C0</accession>
<sequence>MQAVLDQLGKLGGKPIDTLEPAEARKQPSPTDAVKALITSQGKTPTPEAVGKVENRTFPGPGGAVPVRIYTPAAAADAGGARPVVLYIHGGGWVIADLDTYDASPRAIANAANAIVVSTHYRQAPEHKFPAAHDDTLAAYKWVLANAASFGGDPKRVAVVGESAGGNMAANIALAARDQKLQAPVHQVLVYPVASASMDTLSYTENAKAKPLNKPMMQWFAKHYLPASESGTDPRISLVQRTDLKGLAPATVVLAQIDPLRSEGERYGEALRAAGVPVTIKSYDGVAHEFFGMGAVVDKAKQAQQLVGQQLKSAFQSSATSQATTPAKGETTPAALIGT</sequence>
<dbReference type="InterPro" id="IPR019826">
    <property type="entry name" value="Carboxylesterase_B_AS"/>
</dbReference>
<dbReference type="SUPFAM" id="SSF53474">
    <property type="entry name" value="alpha/beta-Hydrolases"/>
    <property type="match status" value="1"/>
</dbReference>
<dbReference type="Pfam" id="PF07859">
    <property type="entry name" value="Abhydrolase_3"/>
    <property type="match status" value="1"/>
</dbReference>
<dbReference type="PANTHER" id="PTHR48081:SF8">
    <property type="entry name" value="ALPHA_BETA HYDROLASE FOLD-3 DOMAIN-CONTAINING PROTEIN-RELATED"/>
    <property type="match status" value="1"/>
</dbReference>
<dbReference type="AlphaFoldDB" id="A0A6J4M5C0"/>
<dbReference type="FunFam" id="3.40.50.1820:FF:000089">
    <property type="entry name" value="Alpha/beta hydrolase"/>
    <property type="match status" value="1"/>
</dbReference>
<keyword evidence="2" id="KW-0378">Hydrolase</keyword>
<proteinExistence type="inferred from homology"/>
<feature type="compositionally biased region" description="Low complexity" evidence="3">
    <location>
        <begin position="317"/>
        <end position="327"/>
    </location>
</feature>
<comment type="similarity">
    <text evidence="1">Belongs to the 'GDXG' lipolytic enzyme family.</text>
</comment>
<name>A0A6J4M5C0_9GAMM</name>
<gene>
    <name evidence="5" type="ORF">AVDCRST_MAG71-2521</name>
</gene>
<dbReference type="InterPro" id="IPR029058">
    <property type="entry name" value="AB_hydrolase_fold"/>
</dbReference>
<feature type="domain" description="Alpha/beta hydrolase fold-3" evidence="4">
    <location>
        <begin position="85"/>
        <end position="291"/>
    </location>
</feature>
<protein>
    <submittedName>
        <fullName evidence="5">Esterase/lipase</fullName>
    </submittedName>
</protein>
<feature type="region of interest" description="Disordered" evidence="3">
    <location>
        <begin position="317"/>
        <end position="339"/>
    </location>
</feature>
<evidence type="ECO:0000259" key="4">
    <source>
        <dbReference type="Pfam" id="PF07859"/>
    </source>
</evidence>
<evidence type="ECO:0000313" key="5">
    <source>
        <dbReference type="EMBL" id="CAA9346508.1"/>
    </source>
</evidence>
<organism evidence="5">
    <name type="scientific">uncultured Lysobacter sp</name>
    <dbReference type="NCBI Taxonomy" id="271060"/>
    <lineage>
        <taxon>Bacteria</taxon>
        <taxon>Pseudomonadati</taxon>
        <taxon>Pseudomonadota</taxon>
        <taxon>Gammaproteobacteria</taxon>
        <taxon>Lysobacterales</taxon>
        <taxon>Lysobacteraceae</taxon>
        <taxon>Lysobacter</taxon>
        <taxon>environmental samples</taxon>
    </lineage>
</organism>